<comment type="caution">
    <text evidence="1">The sequence shown here is derived from an EMBL/GenBank/DDBJ whole genome shotgun (WGS) entry which is preliminary data.</text>
</comment>
<sequence>KIKPLDRQSLIDVALQTSGSVEGALGMSIKNDIPVSGELAPDVELETAPVVDKLVLGRYEARGVRPATDISAEDLACVPYGGIGFMGIEIDFIVS</sequence>
<protein>
    <submittedName>
        <fullName evidence="1">Uncharacterized protein</fullName>
    </submittedName>
</protein>
<reference evidence="1" key="1">
    <citation type="journal article" date="2013" name="Environ. Microbiol.">
        <title>Microbiota from the distal guts of lean and obese adolescents exhibit partial functional redundancy besides clear differences in community structure.</title>
        <authorList>
            <person name="Ferrer M."/>
            <person name="Ruiz A."/>
            <person name="Lanza F."/>
            <person name="Haange S.B."/>
            <person name="Oberbach A."/>
            <person name="Till H."/>
            <person name="Bargiela R."/>
            <person name="Campoy C."/>
            <person name="Segura M.T."/>
            <person name="Richter M."/>
            <person name="von Bergen M."/>
            <person name="Seifert J."/>
            <person name="Suarez A."/>
        </authorList>
    </citation>
    <scope>NUCLEOTIDE SEQUENCE</scope>
</reference>
<dbReference type="EMBL" id="AJWZ01007402">
    <property type="protein sequence ID" value="EKC57005.1"/>
    <property type="molecule type" value="Genomic_DNA"/>
</dbReference>
<accession>K1ST09</accession>
<organism evidence="1">
    <name type="scientific">human gut metagenome</name>
    <dbReference type="NCBI Taxonomy" id="408170"/>
    <lineage>
        <taxon>unclassified sequences</taxon>
        <taxon>metagenomes</taxon>
        <taxon>organismal metagenomes</taxon>
    </lineage>
</organism>
<proteinExistence type="predicted"/>
<feature type="non-terminal residue" evidence="1">
    <location>
        <position position="1"/>
    </location>
</feature>
<gene>
    <name evidence="1" type="ORF">OBE_10770</name>
</gene>
<name>K1ST09_9ZZZZ</name>
<dbReference type="AlphaFoldDB" id="K1ST09"/>
<evidence type="ECO:0000313" key="1">
    <source>
        <dbReference type="EMBL" id="EKC57005.1"/>
    </source>
</evidence>